<dbReference type="Proteomes" id="UP000663823">
    <property type="component" value="Unassembled WGS sequence"/>
</dbReference>
<evidence type="ECO:0000313" key="2">
    <source>
        <dbReference type="Proteomes" id="UP000663823"/>
    </source>
</evidence>
<accession>A0A820JDT8</accession>
<proteinExistence type="predicted"/>
<feature type="non-terminal residue" evidence="1">
    <location>
        <position position="46"/>
    </location>
</feature>
<gene>
    <name evidence="1" type="ORF">OTI717_LOCUS42752</name>
</gene>
<reference evidence="1" key="1">
    <citation type="submission" date="2021-02" db="EMBL/GenBank/DDBJ databases">
        <authorList>
            <person name="Nowell W R."/>
        </authorList>
    </citation>
    <scope>NUCLEOTIDE SEQUENCE</scope>
</reference>
<dbReference type="AlphaFoldDB" id="A0A820JDT8"/>
<evidence type="ECO:0000313" key="1">
    <source>
        <dbReference type="EMBL" id="CAF4324077.1"/>
    </source>
</evidence>
<dbReference type="EMBL" id="CAJOAX010054527">
    <property type="protein sequence ID" value="CAF4324077.1"/>
    <property type="molecule type" value="Genomic_DNA"/>
</dbReference>
<organism evidence="1 2">
    <name type="scientific">Rotaria sordida</name>
    <dbReference type="NCBI Taxonomy" id="392033"/>
    <lineage>
        <taxon>Eukaryota</taxon>
        <taxon>Metazoa</taxon>
        <taxon>Spiralia</taxon>
        <taxon>Gnathifera</taxon>
        <taxon>Rotifera</taxon>
        <taxon>Eurotatoria</taxon>
        <taxon>Bdelloidea</taxon>
        <taxon>Philodinida</taxon>
        <taxon>Philodinidae</taxon>
        <taxon>Rotaria</taxon>
    </lineage>
</organism>
<protein>
    <submittedName>
        <fullName evidence="1">Uncharacterized protein</fullName>
    </submittedName>
</protein>
<comment type="caution">
    <text evidence="1">The sequence shown here is derived from an EMBL/GenBank/DDBJ whole genome shotgun (WGS) entry which is preliminary data.</text>
</comment>
<name>A0A820JDT8_9BILA</name>
<sequence length="46" mass="5060">MASTTILNDDDDELISTHETAPLIIQTQGASLPSEYARTRHSACWV</sequence>